<dbReference type="EMBL" id="BSXU01001339">
    <property type="protein sequence ID" value="GMG26347.1"/>
    <property type="molecule type" value="Genomic_DNA"/>
</dbReference>
<accession>A0A9W6YS03</accession>
<sequence length="96" mass="11057">MRVSWIEVNKSKSHVNTMSIPCQYHVNTMVMLAGQTVHHPWTKVQGARFKIQDSRTENRGESTNCTKDLNDCIMYHVSCIMYGMCTVQVIYSNVDK</sequence>
<organism evidence="1 2">
    <name type="scientific">Ambrosiozyma monospora</name>
    <name type="common">Yeast</name>
    <name type="synonym">Endomycopsis monosporus</name>
    <dbReference type="NCBI Taxonomy" id="43982"/>
    <lineage>
        <taxon>Eukaryota</taxon>
        <taxon>Fungi</taxon>
        <taxon>Dikarya</taxon>
        <taxon>Ascomycota</taxon>
        <taxon>Saccharomycotina</taxon>
        <taxon>Pichiomycetes</taxon>
        <taxon>Pichiales</taxon>
        <taxon>Pichiaceae</taxon>
        <taxon>Ambrosiozyma</taxon>
    </lineage>
</organism>
<proteinExistence type="predicted"/>
<evidence type="ECO:0000313" key="2">
    <source>
        <dbReference type="Proteomes" id="UP001165063"/>
    </source>
</evidence>
<name>A0A9W6YS03_AMBMO</name>
<evidence type="ECO:0000313" key="1">
    <source>
        <dbReference type="EMBL" id="GMG26347.1"/>
    </source>
</evidence>
<comment type="caution">
    <text evidence="1">The sequence shown here is derived from an EMBL/GenBank/DDBJ whole genome shotgun (WGS) entry which is preliminary data.</text>
</comment>
<keyword evidence="2" id="KW-1185">Reference proteome</keyword>
<dbReference type="AlphaFoldDB" id="A0A9W6YS03"/>
<protein>
    <submittedName>
        <fullName evidence="1">Unnamed protein product</fullName>
    </submittedName>
</protein>
<dbReference type="Proteomes" id="UP001165063">
    <property type="component" value="Unassembled WGS sequence"/>
</dbReference>
<gene>
    <name evidence="1" type="ORF">Amon01_000325800</name>
</gene>
<reference evidence="1" key="1">
    <citation type="submission" date="2023-04" db="EMBL/GenBank/DDBJ databases">
        <title>Ambrosiozyma monospora NBRC 1965.</title>
        <authorList>
            <person name="Ichikawa N."/>
            <person name="Sato H."/>
            <person name="Tonouchi N."/>
        </authorList>
    </citation>
    <scope>NUCLEOTIDE SEQUENCE</scope>
    <source>
        <strain evidence="1">NBRC 1965</strain>
    </source>
</reference>